<organism evidence="1 2">
    <name type="scientific">Thermovenabulum gondwanense</name>
    <dbReference type="NCBI Taxonomy" id="520767"/>
    <lineage>
        <taxon>Bacteria</taxon>
        <taxon>Bacillati</taxon>
        <taxon>Bacillota</taxon>
        <taxon>Clostridia</taxon>
        <taxon>Thermosediminibacterales</taxon>
        <taxon>Thermosediminibacteraceae</taxon>
        <taxon>Thermovenabulum</taxon>
    </lineage>
</organism>
<keyword evidence="2" id="KW-1185">Reference proteome</keyword>
<dbReference type="CDD" id="cd13520">
    <property type="entry name" value="PBP2_TAXI_TRAP"/>
    <property type="match status" value="1"/>
</dbReference>
<dbReference type="PANTHER" id="PTHR42941:SF1">
    <property type="entry name" value="SLL1037 PROTEIN"/>
    <property type="match status" value="1"/>
</dbReference>
<sequence>MFKGKTKYLIILLLIAMVILTACGGNQSKPVAEEKPKRTELYFATGGTAGTYYPLGGAIAKVWNENINGLQVTVQPSGGSVENLRLIGNGDADIALAMNNIADDAWNGRGSFNSPIKNFRAVGVVYPEIIQGVALKESGIKSIKDLKGKRVSPGPVGSGTAATVPHILKVYGLKMEDMQVHYDTFGDAVNKMKDGQLDAAWNVLAAPAAAIVDLLTAKEVVFLEITGKEAEQLQKEFPLVSPYVIPAGTYSYKGKDYPEINTVSLQAVLYVREDLDEELVYNLTKLLYEKSDEIAKGHAAGAQIKLDNAIKGITTDFHPGAIKFYKEKGMM</sequence>
<dbReference type="OrthoDB" id="9776669at2"/>
<dbReference type="InterPro" id="IPR011852">
    <property type="entry name" value="TRAP_TAXI"/>
</dbReference>
<dbReference type="EMBL" id="LOHZ01000043">
    <property type="protein sequence ID" value="KYO64311.1"/>
    <property type="molecule type" value="Genomic_DNA"/>
</dbReference>
<comment type="caution">
    <text evidence="1">The sequence shown here is derived from an EMBL/GenBank/DDBJ whole genome shotgun (WGS) entry which is preliminary data.</text>
</comment>
<dbReference type="PROSITE" id="PS51257">
    <property type="entry name" value="PROKAR_LIPOPROTEIN"/>
    <property type="match status" value="1"/>
</dbReference>
<dbReference type="Proteomes" id="UP000075737">
    <property type="component" value="Unassembled WGS sequence"/>
</dbReference>
<reference evidence="1 2" key="1">
    <citation type="submission" date="2015-12" db="EMBL/GenBank/DDBJ databases">
        <title>Draft genome of Thermovenabulum gondwanense isolated from a red thermophilic microbial mat colonisisng an outflow channel of a bore well.</title>
        <authorList>
            <person name="Patel B.K."/>
        </authorList>
    </citation>
    <scope>NUCLEOTIDE SEQUENCE [LARGE SCALE GENOMIC DNA]</scope>
    <source>
        <strain evidence="1 2">R270</strain>
    </source>
</reference>
<dbReference type="SUPFAM" id="SSF53850">
    <property type="entry name" value="Periplasmic binding protein-like II"/>
    <property type="match status" value="1"/>
</dbReference>
<dbReference type="RefSeq" id="WP_068749168.1">
    <property type="nucleotide sequence ID" value="NZ_LOHZ01000043.1"/>
</dbReference>
<accession>A0A162M6I4</accession>
<dbReference type="Gene3D" id="3.40.190.10">
    <property type="entry name" value="Periplasmic binding protein-like II"/>
    <property type="match status" value="2"/>
</dbReference>
<evidence type="ECO:0000313" key="2">
    <source>
        <dbReference type="Proteomes" id="UP000075737"/>
    </source>
</evidence>
<protein>
    <submittedName>
        <fullName evidence="1">Uncharacterized protein</fullName>
    </submittedName>
</protein>
<evidence type="ECO:0000313" key="1">
    <source>
        <dbReference type="EMBL" id="KYO64311.1"/>
    </source>
</evidence>
<dbReference type="Pfam" id="PF16868">
    <property type="entry name" value="NMT1_3"/>
    <property type="match status" value="1"/>
</dbReference>
<gene>
    <name evidence="1" type="ORF">ATZ99_20710</name>
</gene>
<dbReference type="STRING" id="520767.ATZ99_20710"/>
<dbReference type="PANTHER" id="PTHR42941">
    <property type="entry name" value="SLL1037 PROTEIN"/>
    <property type="match status" value="1"/>
</dbReference>
<proteinExistence type="predicted"/>
<dbReference type="AlphaFoldDB" id="A0A162M6I4"/>
<dbReference type="NCBIfam" id="TIGR02122">
    <property type="entry name" value="TRAP_TAXI"/>
    <property type="match status" value="1"/>
</dbReference>
<name>A0A162M6I4_9FIRM</name>